<dbReference type="GO" id="GO:0016985">
    <property type="term" value="F:mannan endo-1,4-beta-mannosidase activity"/>
    <property type="evidence" value="ECO:0007669"/>
    <property type="project" value="InterPro"/>
</dbReference>
<evidence type="ECO:0000313" key="7">
    <source>
        <dbReference type="Proteomes" id="UP000664859"/>
    </source>
</evidence>
<dbReference type="PROSITE" id="PS51764">
    <property type="entry name" value="GH26"/>
    <property type="match status" value="1"/>
</dbReference>
<feature type="domain" description="GH26" evidence="5">
    <location>
        <begin position="101"/>
        <end position="399"/>
    </location>
</feature>
<evidence type="ECO:0000256" key="3">
    <source>
        <dbReference type="ARBA" id="ARBA00023295"/>
    </source>
</evidence>
<evidence type="ECO:0000259" key="5">
    <source>
        <dbReference type="PROSITE" id="PS51764"/>
    </source>
</evidence>
<sequence length="406" mass="45842">MQQRSAKARSLSCASLCVPLCLRLQEAYQEALPEAHSEANQEAHKEAHAKAHKEAHQEANQEALPQTDQASDQASATLRQKPTKRHTKKHTKKHTRKPTKRPTKKPTKKRTDTTGPKRPGGKPLQIGVAAHMGLNQFEDDYRSNIDAWVKFTDVNEDMQWDTYIQPVLDQGKEVVLVTQFYPTDGSFDNLNAIAYYGQYDDRINSLADTLLAKGNPSNVWLRPLHEMNGDWYPWGVFSGGNNADAFKNAYRHIHDILKGRGVNAKFQLAYNCRTPDQFSYTSFGDLYPGSDYVDMIVCSGYNRAGTPNNNSWVTLKDFFSGAYDDMAGLSDTVPIGIGETGSTNYYGGNSRADWIRDAFHDIFYDFPRVEQVDWFFIDKSPESGDWELNTSEEIDAFSDGCRDYSS</sequence>
<dbReference type="OrthoDB" id="428177at2759"/>
<proteinExistence type="inferred from homology"/>
<evidence type="ECO:0000256" key="2">
    <source>
        <dbReference type="ARBA" id="ARBA00022801"/>
    </source>
</evidence>
<name>A0A835YK97_9STRA</name>
<dbReference type="InterPro" id="IPR022790">
    <property type="entry name" value="GH26_dom"/>
</dbReference>
<dbReference type="PANTHER" id="PTHR40079">
    <property type="entry name" value="MANNAN ENDO-1,4-BETA-MANNOSIDASE E-RELATED"/>
    <property type="match status" value="1"/>
</dbReference>
<feature type="compositionally biased region" description="Basic residues" evidence="4">
    <location>
        <begin position="81"/>
        <end position="108"/>
    </location>
</feature>
<accession>A0A835YK97</accession>
<dbReference type="AlphaFoldDB" id="A0A835YK97"/>
<organism evidence="6 7">
    <name type="scientific">Tribonema minus</name>
    <dbReference type="NCBI Taxonomy" id="303371"/>
    <lineage>
        <taxon>Eukaryota</taxon>
        <taxon>Sar</taxon>
        <taxon>Stramenopiles</taxon>
        <taxon>Ochrophyta</taxon>
        <taxon>PX clade</taxon>
        <taxon>Xanthophyceae</taxon>
        <taxon>Tribonematales</taxon>
        <taxon>Tribonemataceae</taxon>
        <taxon>Tribonema</taxon>
    </lineage>
</organism>
<comment type="caution">
    <text evidence="6">The sequence shown here is derived from an EMBL/GenBank/DDBJ whole genome shotgun (WGS) entry which is preliminary data.</text>
</comment>
<evidence type="ECO:0000313" key="6">
    <source>
        <dbReference type="EMBL" id="KAG5176023.1"/>
    </source>
</evidence>
<dbReference type="EMBL" id="JAFCMP010000542">
    <property type="protein sequence ID" value="KAG5176023.1"/>
    <property type="molecule type" value="Genomic_DNA"/>
</dbReference>
<dbReference type="GO" id="GO:0006080">
    <property type="term" value="P:substituted mannan metabolic process"/>
    <property type="evidence" value="ECO:0007669"/>
    <property type="project" value="InterPro"/>
</dbReference>
<gene>
    <name evidence="6" type="ORF">JKP88DRAFT_265594</name>
</gene>
<keyword evidence="7" id="KW-1185">Reference proteome</keyword>
<dbReference type="Gene3D" id="3.20.20.80">
    <property type="entry name" value="Glycosidases"/>
    <property type="match status" value="1"/>
</dbReference>
<protein>
    <submittedName>
        <fullName evidence="6">Glycoside hydrolase superfamily</fullName>
    </submittedName>
</protein>
<dbReference type="InterPro" id="IPR000805">
    <property type="entry name" value="Glyco_hydro_26"/>
</dbReference>
<dbReference type="SUPFAM" id="SSF51445">
    <property type="entry name" value="(Trans)glycosidases"/>
    <property type="match status" value="1"/>
</dbReference>
<keyword evidence="2 6" id="KW-0378">Hydrolase</keyword>
<feature type="region of interest" description="Disordered" evidence="4">
    <location>
        <begin position="33"/>
        <end position="125"/>
    </location>
</feature>
<feature type="compositionally biased region" description="Polar residues" evidence="4">
    <location>
        <begin position="63"/>
        <end position="80"/>
    </location>
</feature>
<dbReference type="PANTHER" id="PTHR40079:SF4">
    <property type="entry name" value="GH26 DOMAIN-CONTAINING PROTEIN-RELATED"/>
    <property type="match status" value="1"/>
</dbReference>
<dbReference type="Proteomes" id="UP000664859">
    <property type="component" value="Unassembled WGS sequence"/>
</dbReference>
<comment type="similarity">
    <text evidence="1">Belongs to the glycosyl hydrolase 26 family.</text>
</comment>
<reference evidence="6" key="1">
    <citation type="submission" date="2021-02" db="EMBL/GenBank/DDBJ databases">
        <title>First Annotated Genome of the Yellow-green Alga Tribonema minus.</title>
        <authorList>
            <person name="Mahan K.M."/>
        </authorList>
    </citation>
    <scope>NUCLEOTIDE SEQUENCE</scope>
    <source>
        <strain evidence="6">UTEX B ZZ1240</strain>
    </source>
</reference>
<dbReference type="Pfam" id="PF02156">
    <property type="entry name" value="Glyco_hydro_26"/>
    <property type="match status" value="1"/>
</dbReference>
<evidence type="ECO:0000256" key="4">
    <source>
        <dbReference type="SAM" id="MobiDB-lite"/>
    </source>
</evidence>
<dbReference type="InterPro" id="IPR017853">
    <property type="entry name" value="GH"/>
</dbReference>
<keyword evidence="3" id="KW-0326">Glycosidase</keyword>
<evidence type="ECO:0000256" key="1">
    <source>
        <dbReference type="ARBA" id="ARBA00007754"/>
    </source>
</evidence>
<feature type="compositionally biased region" description="Basic and acidic residues" evidence="4">
    <location>
        <begin position="33"/>
        <end position="59"/>
    </location>
</feature>